<reference evidence="14 15" key="1">
    <citation type="submission" date="2010-12" db="EMBL/GenBank/DDBJ databases">
        <authorList>
            <person name="Muzny D."/>
            <person name="Qin X."/>
            <person name="Deng J."/>
            <person name="Jiang H."/>
            <person name="Liu Y."/>
            <person name="Qu J."/>
            <person name="Song X.-Z."/>
            <person name="Zhang L."/>
            <person name="Thornton R."/>
            <person name="Coyle M."/>
            <person name="Francisco L."/>
            <person name="Jackson L."/>
            <person name="Javaid M."/>
            <person name="Korchina V."/>
            <person name="Kovar C."/>
            <person name="Mata R."/>
            <person name="Mathew T."/>
            <person name="Ngo R."/>
            <person name="Nguyen L."/>
            <person name="Nguyen N."/>
            <person name="Okwuonu G."/>
            <person name="Ongeri F."/>
            <person name="Pham C."/>
            <person name="Simmons D."/>
            <person name="Wilczek-Boney K."/>
            <person name="Hale W."/>
            <person name="Jakkamsetti A."/>
            <person name="Pham P."/>
            <person name="Ruth R."/>
            <person name="San Lucas F."/>
            <person name="Warren J."/>
            <person name="Zhang J."/>
            <person name="Zhao Z."/>
            <person name="Zhou C."/>
            <person name="Zhu D."/>
            <person name="Lee S."/>
            <person name="Bess C."/>
            <person name="Blankenburg K."/>
            <person name="Forbes L."/>
            <person name="Fu Q."/>
            <person name="Gubbala S."/>
            <person name="Hirani K."/>
            <person name="Jayaseelan J.C."/>
            <person name="Lara F."/>
            <person name="Munidasa M."/>
            <person name="Palculict T."/>
            <person name="Patil S."/>
            <person name="Pu L.-L."/>
            <person name="Saada N."/>
            <person name="Tang L."/>
            <person name="Weissenberger G."/>
            <person name="Zhu Y."/>
            <person name="Hemphill L."/>
            <person name="Shang Y."/>
            <person name="Youmans B."/>
            <person name="Ayvaz T."/>
            <person name="Ross M."/>
            <person name="Santibanez J."/>
            <person name="Aqrawi P."/>
            <person name="Gross S."/>
            <person name="Joshi V."/>
            <person name="Fowler G."/>
            <person name="Nazareth L."/>
            <person name="Reid J."/>
            <person name="Worley K."/>
            <person name="Petrosino J."/>
            <person name="Highlander S."/>
            <person name="Gibbs R."/>
        </authorList>
    </citation>
    <scope>NUCLEOTIDE SEQUENCE [LARGE SCALE GENOMIC DNA]</scope>
    <source>
        <strain evidence="14 15">ATCC 51599</strain>
    </source>
</reference>
<evidence type="ECO:0000256" key="8">
    <source>
        <dbReference type="ARBA" id="ARBA00022989"/>
    </source>
</evidence>
<evidence type="ECO:0000259" key="13">
    <source>
        <dbReference type="PROSITE" id="PS50885"/>
    </source>
</evidence>
<dbReference type="GO" id="GO:0000160">
    <property type="term" value="P:phosphorelay signal transduction system"/>
    <property type="evidence" value="ECO:0007669"/>
    <property type="project" value="UniProtKB-KW"/>
</dbReference>
<keyword evidence="7 14" id="KW-0418">Kinase</keyword>
<comment type="caution">
    <text evidence="14">The sequence shown here is derived from an EMBL/GenBank/DDBJ whole genome shotgun (WGS) entry which is preliminary data.</text>
</comment>
<keyword evidence="5" id="KW-0808">Transferase</keyword>
<comment type="subcellular location">
    <subcellularLocation>
        <location evidence="2">Membrane</location>
    </subcellularLocation>
</comment>
<dbReference type="RefSeq" id="WP_005673830.1">
    <property type="nucleotide sequence ID" value="NZ_CP146288.1"/>
</dbReference>
<dbReference type="PROSITE" id="PS50885">
    <property type="entry name" value="HAMP"/>
    <property type="match status" value="1"/>
</dbReference>
<protein>
    <recommendedName>
        <fullName evidence="3">histidine kinase</fullName>
        <ecNumber evidence="3">2.7.13.3</ecNumber>
    </recommendedName>
</protein>
<keyword evidence="4" id="KW-0597">Phosphoprotein</keyword>
<evidence type="ECO:0000256" key="4">
    <source>
        <dbReference type="ARBA" id="ARBA00022553"/>
    </source>
</evidence>
<keyword evidence="15" id="KW-1185">Reference proteome</keyword>
<feature type="transmembrane region" description="Helical" evidence="11">
    <location>
        <begin position="20"/>
        <end position="42"/>
    </location>
</feature>
<proteinExistence type="predicted"/>
<dbReference type="eggNOG" id="COG0642">
    <property type="taxonomic scope" value="Bacteria"/>
</dbReference>
<evidence type="ECO:0000256" key="9">
    <source>
        <dbReference type="ARBA" id="ARBA00023012"/>
    </source>
</evidence>
<dbReference type="InterPro" id="IPR004358">
    <property type="entry name" value="Sig_transdc_His_kin-like_C"/>
</dbReference>
<gene>
    <name evidence="14" type="ORF">HMPREF0551_1537</name>
</gene>
<dbReference type="Pfam" id="PF02518">
    <property type="entry name" value="HATPase_c"/>
    <property type="match status" value="1"/>
</dbReference>
<keyword evidence="8 11" id="KW-1133">Transmembrane helix</keyword>
<name>E7RXW6_9BURK</name>
<dbReference type="Proteomes" id="UP000011021">
    <property type="component" value="Unassembled WGS sequence"/>
</dbReference>
<dbReference type="InterPro" id="IPR003660">
    <property type="entry name" value="HAMP_dom"/>
</dbReference>
<dbReference type="InterPro" id="IPR050428">
    <property type="entry name" value="TCS_sensor_his_kinase"/>
</dbReference>
<dbReference type="InterPro" id="IPR003594">
    <property type="entry name" value="HATPase_dom"/>
</dbReference>
<evidence type="ECO:0000256" key="2">
    <source>
        <dbReference type="ARBA" id="ARBA00004370"/>
    </source>
</evidence>
<dbReference type="InterPro" id="IPR036890">
    <property type="entry name" value="HATPase_C_sf"/>
</dbReference>
<evidence type="ECO:0000313" key="15">
    <source>
        <dbReference type="Proteomes" id="UP000011021"/>
    </source>
</evidence>
<dbReference type="Gene3D" id="1.10.287.130">
    <property type="match status" value="1"/>
</dbReference>
<dbReference type="STRING" id="887898.HMPREF0551_1537"/>
<keyword evidence="6 11" id="KW-0812">Transmembrane</keyword>
<dbReference type="Gene3D" id="3.30.565.10">
    <property type="entry name" value="Histidine kinase-like ATPase, C-terminal domain"/>
    <property type="match status" value="1"/>
</dbReference>
<dbReference type="GO" id="GO:0005886">
    <property type="term" value="C:plasma membrane"/>
    <property type="evidence" value="ECO:0007669"/>
    <property type="project" value="TreeGrafter"/>
</dbReference>
<comment type="catalytic activity">
    <reaction evidence="1">
        <text>ATP + protein L-histidine = ADP + protein N-phospho-L-histidine.</text>
        <dbReference type="EC" id="2.7.13.3"/>
    </reaction>
</comment>
<evidence type="ECO:0000256" key="6">
    <source>
        <dbReference type="ARBA" id="ARBA00022692"/>
    </source>
</evidence>
<organism evidence="14 15">
    <name type="scientific">Lautropia mirabilis ATCC 51599</name>
    <dbReference type="NCBI Taxonomy" id="887898"/>
    <lineage>
        <taxon>Bacteria</taxon>
        <taxon>Pseudomonadati</taxon>
        <taxon>Pseudomonadota</taxon>
        <taxon>Betaproteobacteria</taxon>
        <taxon>Burkholderiales</taxon>
        <taxon>Burkholderiaceae</taxon>
        <taxon>Lautropia</taxon>
    </lineage>
</organism>
<evidence type="ECO:0000313" key="14">
    <source>
        <dbReference type="EMBL" id="EFV94790.1"/>
    </source>
</evidence>
<dbReference type="InterPro" id="IPR005467">
    <property type="entry name" value="His_kinase_dom"/>
</dbReference>
<feature type="domain" description="Histidine kinase" evidence="12">
    <location>
        <begin position="256"/>
        <end position="463"/>
    </location>
</feature>
<keyword evidence="9" id="KW-0902">Two-component regulatory system</keyword>
<dbReference type="EMBL" id="AEQP01000010">
    <property type="protein sequence ID" value="EFV94790.1"/>
    <property type="molecule type" value="Genomic_DNA"/>
</dbReference>
<feature type="domain" description="HAMP" evidence="13">
    <location>
        <begin position="197"/>
        <end position="248"/>
    </location>
</feature>
<dbReference type="PROSITE" id="PS50109">
    <property type="entry name" value="HIS_KIN"/>
    <property type="match status" value="1"/>
</dbReference>
<sequence>MSDSPVQPTRPVRVQRIGLAQRLMLLGMLAVLLITGVGGLLMRDQLHAAILRSMSGSLDERADRIVAGLTVDGNGRVSFDNRLVSEEFRFIFSGWYWQLEAEGTVYRSRSLWDSSLDAAMASPVAGSAELMTIRGPRDELLYGLVRNFHVNGHAYRLYVYGPAETSRKDMASIDRILMVMLGGLALAMVAGMYVQVWLGLRPLRRLHDALQRIHAGEADRAGSGYGPDLDPLAAEIDEVLERNARVVTRARGNAADLSHALKKPLALLNAQSRSAEVDGMEVRRQVDTMNRMIERHLARAGSGAGDRRRIDVNECLQGLIGLMQTLHAARGIDWQLDVPGRVYWRGESTDLEEMLGNLLDNAGKWARSRVVVTVRLLTQPTTEDDGMRSRTGLLAICIEDDGAGLDDDEIARAIRRGQRFDESTEGSGLGLVIANDIAETYEGRLELGRSPLGGLHVTLRLPR</sequence>
<dbReference type="SUPFAM" id="SSF55874">
    <property type="entry name" value="ATPase domain of HSP90 chaperone/DNA topoisomerase II/histidine kinase"/>
    <property type="match status" value="1"/>
</dbReference>
<evidence type="ECO:0000259" key="12">
    <source>
        <dbReference type="PROSITE" id="PS50109"/>
    </source>
</evidence>
<evidence type="ECO:0000256" key="10">
    <source>
        <dbReference type="ARBA" id="ARBA00023136"/>
    </source>
</evidence>
<evidence type="ECO:0000256" key="11">
    <source>
        <dbReference type="SAM" id="Phobius"/>
    </source>
</evidence>
<dbReference type="GO" id="GO:0004673">
    <property type="term" value="F:protein histidine kinase activity"/>
    <property type="evidence" value="ECO:0007669"/>
    <property type="project" value="UniProtKB-EC"/>
</dbReference>
<dbReference type="SMART" id="SM00387">
    <property type="entry name" value="HATPase_c"/>
    <property type="match status" value="1"/>
</dbReference>
<dbReference type="PANTHER" id="PTHR45436">
    <property type="entry name" value="SENSOR HISTIDINE KINASE YKOH"/>
    <property type="match status" value="1"/>
</dbReference>
<accession>E7RXW6</accession>
<dbReference type="EC" id="2.7.13.3" evidence="3"/>
<dbReference type="PANTHER" id="PTHR45436:SF5">
    <property type="entry name" value="SENSOR HISTIDINE KINASE TRCS"/>
    <property type="match status" value="1"/>
</dbReference>
<feature type="transmembrane region" description="Helical" evidence="11">
    <location>
        <begin position="176"/>
        <end position="198"/>
    </location>
</feature>
<evidence type="ECO:0000256" key="7">
    <source>
        <dbReference type="ARBA" id="ARBA00022777"/>
    </source>
</evidence>
<evidence type="ECO:0000256" key="5">
    <source>
        <dbReference type="ARBA" id="ARBA00022679"/>
    </source>
</evidence>
<evidence type="ECO:0000256" key="3">
    <source>
        <dbReference type="ARBA" id="ARBA00012438"/>
    </source>
</evidence>
<dbReference type="PRINTS" id="PR00344">
    <property type="entry name" value="BCTRLSENSOR"/>
</dbReference>
<dbReference type="HOGENOM" id="CLU_000445_42_3_4"/>
<evidence type="ECO:0000256" key="1">
    <source>
        <dbReference type="ARBA" id="ARBA00000085"/>
    </source>
</evidence>
<dbReference type="AlphaFoldDB" id="E7RXW6"/>
<keyword evidence="10 11" id="KW-0472">Membrane</keyword>